<evidence type="ECO:0000313" key="2">
    <source>
        <dbReference type="EMBL" id="ELQ41768.1"/>
    </source>
</evidence>
<sequence>MKFGVAFLFAASLTLALPLDEVSSDGFAMQQATSDTQGFVEFLKKQEQQQQEQQQQEQQEQQ</sequence>
<gene>
    <name evidence="2" type="ORF">OOU_Y34scaffold00255g66</name>
</gene>
<organism evidence="2">
    <name type="scientific">Pyricularia oryzae (strain Y34)</name>
    <name type="common">Rice blast fungus</name>
    <name type="synonym">Magnaporthe oryzae</name>
    <dbReference type="NCBI Taxonomy" id="1143189"/>
    <lineage>
        <taxon>Eukaryota</taxon>
        <taxon>Fungi</taxon>
        <taxon>Dikarya</taxon>
        <taxon>Ascomycota</taxon>
        <taxon>Pezizomycotina</taxon>
        <taxon>Sordariomycetes</taxon>
        <taxon>Sordariomycetidae</taxon>
        <taxon>Magnaporthales</taxon>
        <taxon>Pyriculariaceae</taxon>
        <taxon>Pyricularia</taxon>
    </lineage>
</organism>
<name>A0AA97PPB8_PYRO3</name>
<protein>
    <submittedName>
        <fullName evidence="2">Uncharacterized protein</fullName>
    </submittedName>
</protein>
<accession>A0AA97PPB8</accession>
<reference evidence="2" key="1">
    <citation type="journal article" date="2012" name="PLoS Genet.">
        <title>Comparative analysis of the genomes of two field isolates of the rice blast fungus Magnaporthe oryzae.</title>
        <authorList>
            <person name="Xue M."/>
            <person name="Yang J."/>
            <person name="Li Z."/>
            <person name="Hu S."/>
            <person name="Yao N."/>
            <person name="Dean R.A."/>
            <person name="Zhao W."/>
            <person name="Shen M."/>
            <person name="Zhang H."/>
            <person name="Li C."/>
            <person name="Liu L."/>
            <person name="Cao L."/>
            <person name="Xu X."/>
            <person name="Xing Y."/>
            <person name="Hsiang T."/>
            <person name="Zhang Z."/>
            <person name="Xu J.R."/>
            <person name="Peng Y.L."/>
        </authorList>
    </citation>
    <scope>NUCLEOTIDE SEQUENCE</scope>
    <source>
        <strain evidence="2">Y34</strain>
    </source>
</reference>
<keyword evidence="1" id="KW-0732">Signal</keyword>
<dbReference type="AlphaFoldDB" id="A0AA97PPB8"/>
<evidence type="ECO:0000256" key="1">
    <source>
        <dbReference type="SAM" id="SignalP"/>
    </source>
</evidence>
<dbReference type="EMBL" id="JH793720">
    <property type="protein sequence ID" value="ELQ41768.1"/>
    <property type="molecule type" value="Genomic_DNA"/>
</dbReference>
<feature type="signal peptide" evidence="1">
    <location>
        <begin position="1"/>
        <end position="16"/>
    </location>
</feature>
<dbReference type="SMR" id="A0AA97PPB8"/>
<dbReference type="Proteomes" id="UP000011086">
    <property type="component" value="Unassembled WGS sequence"/>
</dbReference>
<feature type="chain" id="PRO_5041644549" evidence="1">
    <location>
        <begin position="17"/>
        <end position="62"/>
    </location>
</feature>
<proteinExistence type="predicted"/>